<name>A0A5R9F2P4_9BACL</name>
<dbReference type="PANTHER" id="PTHR33376">
    <property type="match status" value="1"/>
</dbReference>
<dbReference type="NCBIfam" id="TIGR00787">
    <property type="entry name" value="dctP"/>
    <property type="match status" value="1"/>
</dbReference>
<dbReference type="Proteomes" id="UP000308230">
    <property type="component" value="Unassembled WGS sequence"/>
</dbReference>
<gene>
    <name evidence="4" type="ORF">FCL54_13695</name>
</gene>
<comment type="caution">
    <text evidence="4">The sequence shown here is derived from an EMBL/GenBank/DDBJ whole genome shotgun (WGS) entry which is preliminary data.</text>
</comment>
<keyword evidence="5" id="KW-1185">Reference proteome</keyword>
<dbReference type="InterPro" id="IPR038404">
    <property type="entry name" value="TRAP_DctP_sf"/>
</dbReference>
<comment type="similarity">
    <text evidence="1">Belongs to the bacterial solute-binding protein 7 family.</text>
</comment>
<reference evidence="4 5" key="1">
    <citation type="submission" date="2019-04" db="EMBL/GenBank/DDBJ databases">
        <title>Bacillus caeni sp. nov., a bacterium isolated from mangrove sediment.</title>
        <authorList>
            <person name="Huang H."/>
            <person name="Mo K."/>
            <person name="Hu Y."/>
        </authorList>
    </citation>
    <scope>NUCLEOTIDE SEQUENCE [LARGE SCALE GENOMIC DNA]</scope>
    <source>
        <strain evidence="4 5">HB172195</strain>
    </source>
</reference>
<dbReference type="OrthoDB" id="9776801at2"/>
<proteinExistence type="inferred from homology"/>
<keyword evidence="2" id="KW-0813">Transport</keyword>
<evidence type="ECO:0000256" key="2">
    <source>
        <dbReference type="ARBA" id="ARBA00022448"/>
    </source>
</evidence>
<evidence type="ECO:0000256" key="1">
    <source>
        <dbReference type="ARBA" id="ARBA00009023"/>
    </source>
</evidence>
<sequence>MKNAMWTILVIIIAGILSASVYNLQAKENEIAYDDDQEGLNEQIVIKFSHVVAENTPKGLAAQKFADLVQEKTNNRVKVEVFPNGMLYSDEEELEALKEGDIQMIAPATSKLSSVVPELQIIDLPYAFPTYEAVNEALNGEIGTTLLSKMKQKNLVGLSFWSNGFKQVSSNRNPLIEPDDFKGQTFRIMPSEVIESQFQALDASTSRVPFNLTYRNLEYGRLNGQENTLSNIYSKKFFEVQKYMTISNHGFLGYVLLMDKNFWEDIPEDIQEDITEAMEEATKWNQHYAVIMNKSALDKIEETSDIKVYHLTPGEKERWMNEFESVYRKFEPLIGKDLMNKLESVRNKYRLNSE</sequence>
<dbReference type="AlphaFoldDB" id="A0A5R9F2P4"/>
<dbReference type="EMBL" id="SWLG01000009">
    <property type="protein sequence ID" value="TLS36576.1"/>
    <property type="molecule type" value="Genomic_DNA"/>
</dbReference>
<organism evidence="4 5">
    <name type="scientific">Exobacillus caeni</name>
    <dbReference type="NCBI Taxonomy" id="2574798"/>
    <lineage>
        <taxon>Bacteria</taxon>
        <taxon>Bacillati</taxon>
        <taxon>Bacillota</taxon>
        <taxon>Bacilli</taxon>
        <taxon>Bacillales</taxon>
        <taxon>Guptibacillaceae</taxon>
        <taxon>Exobacillus</taxon>
    </lineage>
</organism>
<dbReference type="PIRSF" id="PIRSF006470">
    <property type="entry name" value="DctB"/>
    <property type="match status" value="1"/>
</dbReference>
<protein>
    <submittedName>
        <fullName evidence="4">DctP family TRAP transporter solute-binding subunit</fullName>
    </submittedName>
</protein>
<dbReference type="GO" id="GO:0030288">
    <property type="term" value="C:outer membrane-bounded periplasmic space"/>
    <property type="evidence" value="ECO:0007669"/>
    <property type="project" value="InterPro"/>
</dbReference>
<dbReference type="InterPro" id="IPR018389">
    <property type="entry name" value="DctP_fam"/>
</dbReference>
<dbReference type="Gene3D" id="3.40.190.170">
    <property type="entry name" value="Bacterial extracellular solute-binding protein, family 7"/>
    <property type="match status" value="1"/>
</dbReference>
<dbReference type="NCBIfam" id="NF037995">
    <property type="entry name" value="TRAP_S1"/>
    <property type="match status" value="1"/>
</dbReference>
<dbReference type="Pfam" id="PF03480">
    <property type="entry name" value="DctP"/>
    <property type="match status" value="1"/>
</dbReference>
<evidence type="ECO:0000256" key="3">
    <source>
        <dbReference type="ARBA" id="ARBA00022729"/>
    </source>
</evidence>
<dbReference type="PANTHER" id="PTHR33376:SF7">
    <property type="entry name" value="C4-DICARBOXYLATE-BINDING PROTEIN DCTB"/>
    <property type="match status" value="1"/>
</dbReference>
<dbReference type="RefSeq" id="WP_138127221.1">
    <property type="nucleotide sequence ID" value="NZ_SWLG01000009.1"/>
</dbReference>
<evidence type="ECO:0000313" key="4">
    <source>
        <dbReference type="EMBL" id="TLS36576.1"/>
    </source>
</evidence>
<keyword evidence="3" id="KW-0732">Signal</keyword>
<evidence type="ECO:0000313" key="5">
    <source>
        <dbReference type="Proteomes" id="UP000308230"/>
    </source>
</evidence>
<accession>A0A5R9F2P4</accession>
<dbReference type="GO" id="GO:0055085">
    <property type="term" value="P:transmembrane transport"/>
    <property type="evidence" value="ECO:0007669"/>
    <property type="project" value="InterPro"/>
</dbReference>
<dbReference type="InterPro" id="IPR004682">
    <property type="entry name" value="TRAP_DctP"/>
</dbReference>